<keyword evidence="4" id="KW-1185">Reference proteome</keyword>
<accession>A0AAD9SHP0</accession>
<dbReference type="AlphaFoldDB" id="A0AAD9SHP0"/>
<evidence type="ECO:0000313" key="3">
    <source>
        <dbReference type="EMBL" id="KAK2608352.1"/>
    </source>
</evidence>
<reference evidence="3" key="1">
    <citation type="submission" date="2023-06" db="EMBL/GenBank/DDBJ databases">
        <authorList>
            <person name="Noh H."/>
        </authorList>
    </citation>
    <scope>NUCLEOTIDE SEQUENCE</scope>
    <source>
        <strain evidence="3">DUCC20226</strain>
    </source>
</reference>
<feature type="domain" description="Ecp2 effector protein-like" evidence="2">
    <location>
        <begin position="57"/>
        <end position="156"/>
    </location>
</feature>
<dbReference type="EMBL" id="JAUJFL010000003">
    <property type="protein sequence ID" value="KAK2608352.1"/>
    <property type="molecule type" value="Genomic_DNA"/>
</dbReference>
<feature type="signal peptide" evidence="1">
    <location>
        <begin position="1"/>
        <end position="19"/>
    </location>
</feature>
<dbReference type="InterPro" id="IPR029226">
    <property type="entry name" value="Ecp2-like"/>
</dbReference>
<evidence type="ECO:0000313" key="4">
    <source>
        <dbReference type="Proteomes" id="UP001265746"/>
    </source>
</evidence>
<evidence type="ECO:0000256" key="1">
    <source>
        <dbReference type="SAM" id="SignalP"/>
    </source>
</evidence>
<sequence length="199" mass="22128">MKLTNTLLAPLIIAFQAQAQNHSTLSRNHSIDINFTEADTLARSLTWYHLDDGQETCGNTDAKTEGKDDILKEDCQQLVDFLKSRPGYWKVNGYNKMGMVADLGNRGTCEFTVAREDGLNTYFEIGSLDVVDFVEAAMRKSNDATRMPRVTGSVSCAGDFNPMVEWRVDFPLSGAFPSVRMNAMGWTVVGLSMFAFTLM</sequence>
<keyword evidence="1" id="KW-0732">Signal</keyword>
<dbReference type="Pfam" id="PF14856">
    <property type="entry name" value="Hce2"/>
    <property type="match status" value="1"/>
</dbReference>
<gene>
    <name evidence="3" type="ORF">N8I77_006970</name>
</gene>
<organism evidence="3 4">
    <name type="scientific">Phomopsis amygdali</name>
    <name type="common">Fusicoccum amygdali</name>
    <dbReference type="NCBI Taxonomy" id="1214568"/>
    <lineage>
        <taxon>Eukaryota</taxon>
        <taxon>Fungi</taxon>
        <taxon>Dikarya</taxon>
        <taxon>Ascomycota</taxon>
        <taxon>Pezizomycotina</taxon>
        <taxon>Sordariomycetes</taxon>
        <taxon>Sordariomycetidae</taxon>
        <taxon>Diaporthales</taxon>
        <taxon>Diaporthaceae</taxon>
        <taxon>Diaporthe</taxon>
    </lineage>
</organism>
<evidence type="ECO:0000259" key="2">
    <source>
        <dbReference type="Pfam" id="PF14856"/>
    </source>
</evidence>
<name>A0AAD9SHP0_PHOAM</name>
<proteinExistence type="predicted"/>
<feature type="chain" id="PRO_5041969952" description="Ecp2 effector protein-like domain-containing protein" evidence="1">
    <location>
        <begin position="20"/>
        <end position="199"/>
    </location>
</feature>
<comment type="caution">
    <text evidence="3">The sequence shown here is derived from an EMBL/GenBank/DDBJ whole genome shotgun (WGS) entry which is preliminary data.</text>
</comment>
<dbReference type="Proteomes" id="UP001265746">
    <property type="component" value="Unassembled WGS sequence"/>
</dbReference>
<protein>
    <recommendedName>
        <fullName evidence="2">Ecp2 effector protein-like domain-containing protein</fullName>
    </recommendedName>
</protein>